<organism evidence="2 3">
    <name type="scientific">Mesorhizobium calcicola</name>
    <dbReference type="NCBI Taxonomy" id="1300310"/>
    <lineage>
        <taxon>Bacteria</taxon>
        <taxon>Pseudomonadati</taxon>
        <taxon>Pseudomonadota</taxon>
        <taxon>Alphaproteobacteria</taxon>
        <taxon>Hyphomicrobiales</taxon>
        <taxon>Phyllobacteriaceae</taxon>
        <taxon>Mesorhizobium</taxon>
    </lineage>
</organism>
<feature type="region of interest" description="Disordered" evidence="1">
    <location>
        <begin position="1"/>
        <end position="33"/>
    </location>
</feature>
<evidence type="ECO:0000313" key="3">
    <source>
        <dbReference type="Proteomes" id="UP001597349"/>
    </source>
</evidence>
<accession>A0ABW4WQE3</accession>
<dbReference type="EMBL" id="JBHUGY010000079">
    <property type="protein sequence ID" value="MFD2058716.1"/>
    <property type="molecule type" value="Genomic_DNA"/>
</dbReference>
<protein>
    <submittedName>
        <fullName evidence="2">Uncharacterized protein</fullName>
    </submittedName>
</protein>
<comment type="caution">
    <text evidence="2">The sequence shown here is derived from an EMBL/GenBank/DDBJ whole genome shotgun (WGS) entry which is preliminary data.</text>
</comment>
<evidence type="ECO:0000256" key="1">
    <source>
        <dbReference type="SAM" id="MobiDB-lite"/>
    </source>
</evidence>
<keyword evidence="3" id="KW-1185">Reference proteome</keyword>
<dbReference type="RefSeq" id="WP_379027178.1">
    <property type="nucleotide sequence ID" value="NZ_JBHUGY010000079.1"/>
</dbReference>
<evidence type="ECO:0000313" key="2">
    <source>
        <dbReference type="EMBL" id="MFD2058716.1"/>
    </source>
</evidence>
<name>A0ABW4WQE3_9HYPH</name>
<dbReference type="Proteomes" id="UP001597349">
    <property type="component" value="Unassembled WGS sequence"/>
</dbReference>
<proteinExistence type="predicted"/>
<sequence length="51" mass="5499">MVVIVDGQPEQGGDEDDPYGSDENGADEKRKTKPAGISTLMAIFAVMRMID</sequence>
<reference evidence="3" key="1">
    <citation type="journal article" date="2019" name="Int. J. Syst. Evol. Microbiol.">
        <title>The Global Catalogue of Microorganisms (GCM) 10K type strain sequencing project: providing services to taxonomists for standard genome sequencing and annotation.</title>
        <authorList>
            <consortium name="The Broad Institute Genomics Platform"/>
            <consortium name="The Broad Institute Genome Sequencing Center for Infectious Disease"/>
            <person name="Wu L."/>
            <person name="Ma J."/>
        </authorList>
    </citation>
    <scope>NUCLEOTIDE SEQUENCE [LARGE SCALE GENOMIC DNA]</scope>
    <source>
        <strain evidence="3">CGMCC 1.16226</strain>
    </source>
</reference>
<feature type="compositionally biased region" description="Low complexity" evidence="1">
    <location>
        <begin position="1"/>
        <end position="11"/>
    </location>
</feature>
<gene>
    <name evidence="2" type="ORF">ACFSQT_38240</name>
</gene>